<feature type="transmembrane region" description="Helical" evidence="1">
    <location>
        <begin position="61"/>
        <end position="79"/>
    </location>
</feature>
<sequence length="302" mass="33222">MLYLLGSIVLTSYLTLAIKACERYQVSIFQVILFNYFTCVVTGSFVNGGFPINASVTGTPWFRWACLMGVFFVSIFNTLGATTQKIGVAVASVANKLSLIIPVVLSVYLYGESIRIWKGIGVGLALLAVVLTCYRNKAASSEVNDNKQQASHRYSLVPFLPLILFIGSGLLDALINHVQKNYVTEENSNAYLISGFLSAATIGSCILLIQYLRGKQVFAWKNLLAGIIIGVPNYFSIWCLVRFLKISPWQSSASIPMNNMGIVLFSAVAAWLLFRERLSKINWAGIVLSMVSIWLIAFGDSL</sequence>
<organism evidence="3 4">
    <name type="scientific">Hydrobacter penzbergensis</name>
    <dbReference type="NCBI Taxonomy" id="1235997"/>
    <lineage>
        <taxon>Bacteria</taxon>
        <taxon>Pseudomonadati</taxon>
        <taxon>Bacteroidota</taxon>
        <taxon>Chitinophagia</taxon>
        <taxon>Chitinophagales</taxon>
        <taxon>Chitinophagaceae</taxon>
        <taxon>Hydrobacter</taxon>
    </lineage>
</organism>
<reference evidence="3 4" key="1">
    <citation type="submission" date="2016-10" db="EMBL/GenBank/DDBJ databases">
        <authorList>
            <person name="Varghese N."/>
            <person name="Submissions S."/>
        </authorList>
    </citation>
    <scope>NUCLEOTIDE SEQUENCE [LARGE SCALE GENOMIC DNA]</scope>
    <source>
        <strain evidence="3 4">DSM 25353</strain>
    </source>
</reference>
<evidence type="ECO:0000313" key="4">
    <source>
        <dbReference type="Proteomes" id="UP000198711"/>
    </source>
</evidence>
<feature type="transmembrane region" description="Helical" evidence="1">
    <location>
        <begin position="154"/>
        <end position="171"/>
    </location>
</feature>
<dbReference type="InterPro" id="IPR037185">
    <property type="entry name" value="EmrE-like"/>
</dbReference>
<evidence type="ECO:0000256" key="1">
    <source>
        <dbReference type="SAM" id="Phobius"/>
    </source>
</evidence>
<dbReference type="Pfam" id="PF00892">
    <property type="entry name" value="EamA"/>
    <property type="match status" value="1"/>
</dbReference>
<feature type="transmembrane region" description="Helical" evidence="1">
    <location>
        <begin position="86"/>
        <end position="110"/>
    </location>
</feature>
<dbReference type="AlphaFoldDB" id="A0A8X8I962"/>
<evidence type="ECO:0000313" key="3">
    <source>
        <dbReference type="EMBL" id="SDW21087.1"/>
    </source>
</evidence>
<dbReference type="GO" id="GO:0016020">
    <property type="term" value="C:membrane"/>
    <property type="evidence" value="ECO:0007669"/>
    <property type="project" value="InterPro"/>
</dbReference>
<feature type="transmembrane region" description="Helical" evidence="1">
    <location>
        <begin position="116"/>
        <end position="134"/>
    </location>
</feature>
<evidence type="ECO:0000259" key="2">
    <source>
        <dbReference type="Pfam" id="PF00892"/>
    </source>
</evidence>
<protein>
    <submittedName>
        <fullName evidence="3">EamA-like transporter family protein</fullName>
    </submittedName>
</protein>
<dbReference type="SUPFAM" id="SSF103481">
    <property type="entry name" value="Multidrug resistance efflux transporter EmrE"/>
    <property type="match status" value="2"/>
</dbReference>
<feature type="transmembrane region" description="Helical" evidence="1">
    <location>
        <begin position="255"/>
        <end position="274"/>
    </location>
</feature>
<dbReference type="Proteomes" id="UP000198711">
    <property type="component" value="Unassembled WGS sequence"/>
</dbReference>
<dbReference type="InterPro" id="IPR000620">
    <property type="entry name" value="EamA_dom"/>
</dbReference>
<keyword evidence="1" id="KW-1133">Transmembrane helix</keyword>
<dbReference type="EMBL" id="FNNO01000001">
    <property type="protein sequence ID" value="SDW21087.1"/>
    <property type="molecule type" value="Genomic_DNA"/>
</dbReference>
<name>A0A8X8I962_9BACT</name>
<proteinExistence type="predicted"/>
<dbReference type="RefSeq" id="WP_092721673.1">
    <property type="nucleotide sequence ID" value="NZ_FNNO01000001.1"/>
</dbReference>
<feature type="transmembrane region" description="Helical" evidence="1">
    <location>
        <begin position="281"/>
        <end position="299"/>
    </location>
</feature>
<feature type="domain" description="EamA" evidence="2">
    <location>
        <begin position="162"/>
        <end position="297"/>
    </location>
</feature>
<dbReference type="Gene3D" id="1.10.3730.20">
    <property type="match status" value="1"/>
</dbReference>
<feature type="transmembrane region" description="Helical" evidence="1">
    <location>
        <begin position="223"/>
        <end position="243"/>
    </location>
</feature>
<feature type="transmembrane region" description="Helical" evidence="1">
    <location>
        <begin position="191"/>
        <end position="211"/>
    </location>
</feature>
<accession>A0A8X8I962</accession>
<keyword evidence="4" id="KW-1185">Reference proteome</keyword>
<keyword evidence="1" id="KW-0812">Transmembrane</keyword>
<keyword evidence="1" id="KW-0472">Membrane</keyword>
<comment type="caution">
    <text evidence="3">The sequence shown here is derived from an EMBL/GenBank/DDBJ whole genome shotgun (WGS) entry which is preliminary data.</text>
</comment>
<gene>
    <name evidence="3" type="ORF">SAMN05444410_101523</name>
</gene>